<dbReference type="AlphaFoldDB" id="F3KTV4"/>
<dbReference type="STRING" id="887062.HGR_09428"/>
<feature type="domain" description="AAA+ ATPase" evidence="4">
    <location>
        <begin position="323"/>
        <end position="444"/>
    </location>
</feature>
<comment type="similarity">
    <text evidence="1">Belongs to the GSP E family.</text>
</comment>
<accession>F3KTV4</accession>
<dbReference type="eggNOG" id="COG2804">
    <property type="taxonomic scope" value="Bacteria"/>
</dbReference>
<dbReference type="PANTHER" id="PTHR30258:SF2">
    <property type="entry name" value="COMG OPERON PROTEIN 1"/>
    <property type="match status" value="1"/>
</dbReference>
<keyword evidence="6" id="KW-1185">Reference proteome</keyword>
<dbReference type="SUPFAM" id="SSF160246">
    <property type="entry name" value="EspE N-terminal domain-like"/>
    <property type="match status" value="1"/>
</dbReference>
<proteinExistence type="inferred from homology"/>
<dbReference type="InterPro" id="IPR003593">
    <property type="entry name" value="AAA+_ATPase"/>
</dbReference>
<dbReference type="Pfam" id="PF00437">
    <property type="entry name" value="T2SSE"/>
    <property type="match status" value="1"/>
</dbReference>
<dbReference type="CDD" id="cd01129">
    <property type="entry name" value="PulE-GspE-like"/>
    <property type="match status" value="1"/>
</dbReference>
<dbReference type="GO" id="GO:0005886">
    <property type="term" value="C:plasma membrane"/>
    <property type="evidence" value="ECO:0007669"/>
    <property type="project" value="TreeGrafter"/>
</dbReference>
<dbReference type="InterPro" id="IPR037257">
    <property type="entry name" value="T2SS_E_N_sf"/>
</dbReference>
<protein>
    <submittedName>
        <fullName evidence="5">Type IV pilus assembly protein PilB</fullName>
    </submittedName>
</protein>
<dbReference type="SMART" id="SM00382">
    <property type="entry name" value="AAA"/>
    <property type="match status" value="1"/>
</dbReference>
<evidence type="ECO:0000256" key="2">
    <source>
        <dbReference type="ARBA" id="ARBA00022741"/>
    </source>
</evidence>
<dbReference type="Proteomes" id="UP000016368">
    <property type="component" value="Unassembled WGS sequence"/>
</dbReference>
<dbReference type="InterPro" id="IPR027417">
    <property type="entry name" value="P-loop_NTPase"/>
</dbReference>
<dbReference type="Gene3D" id="3.30.450.90">
    <property type="match status" value="1"/>
</dbReference>
<sequence>MQALVEAGIASDKEADGLQLMFGVRHLELSTHLHSALESAALKARLAQRYAASIGKDTVALDRAAVQPEALACISADAARRLQCLPLQLTQRTLHVALVRPEDAMVVAEVERAVAAGPSARSVDSVQAVFAFAQDIENGIEVQYTGRAGLTALARKISQELGRPMREAIAASPAMGASGPAASASVSGAGELVRGLLLYSLKHRASDLHIQPMANALALRFRIDGLLQTRLVLDKDLLAPLLSHLKLIASLDFAEKRRPQDGRVSLTQKGRSHDFRLSIVPSVFGEKAVLRAVGSSDQRVTPIDELGFSRRNQDLLEQLIQRPHGVLLVTGPTGSGKTTTLYAALARLHSPEVNIVTVEDPVELRIDGVTQIQTHGAIGLDFAQVLRAVLRQDPEVLLIGEIRDLETARIATQAALTGHLVMATLHTNSAAQAVTRLVDIGVPPFLVAPSVIGVLAQRLVRRICPHCKERYEPSIEVLDTLFHNRGDAPVHFCRGRGCPRCHGSGYAGRMGIHEVFVLSDAIRDLISRQQSLVEIQRAARRDGFRSMRHDGLLKVLQGLTTLEEVDKATAW</sequence>
<dbReference type="GO" id="GO:0016887">
    <property type="term" value="F:ATP hydrolysis activity"/>
    <property type="evidence" value="ECO:0007669"/>
    <property type="project" value="TreeGrafter"/>
</dbReference>
<dbReference type="PANTHER" id="PTHR30258">
    <property type="entry name" value="TYPE II SECRETION SYSTEM PROTEIN GSPE-RELATED"/>
    <property type="match status" value="1"/>
</dbReference>
<dbReference type="FunFam" id="3.40.50.300:FF:000398">
    <property type="entry name" value="Type IV pilus assembly ATPase PilB"/>
    <property type="match status" value="1"/>
</dbReference>
<gene>
    <name evidence="5" type="ORF">HGR_09428</name>
</gene>
<evidence type="ECO:0000313" key="6">
    <source>
        <dbReference type="Proteomes" id="UP000016368"/>
    </source>
</evidence>
<dbReference type="EMBL" id="AEGR01000057">
    <property type="protein sequence ID" value="EGI76782.1"/>
    <property type="molecule type" value="Genomic_DNA"/>
</dbReference>
<evidence type="ECO:0000313" key="5">
    <source>
        <dbReference type="EMBL" id="EGI76782.1"/>
    </source>
</evidence>
<organism evidence="5 6">
    <name type="scientific">Hylemonella gracilis ATCC 19624</name>
    <dbReference type="NCBI Taxonomy" id="887062"/>
    <lineage>
        <taxon>Bacteria</taxon>
        <taxon>Pseudomonadati</taxon>
        <taxon>Pseudomonadota</taxon>
        <taxon>Betaproteobacteria</taxon>
        <taxon>Burkholderiales</taxon>
        <taxon>Comamonadaceae</taxon>
        <taxon>Hylemonella</taxon>
    </lineage>
</organism>
<keyword evidence="2" id="KW-0547">Nucleotide-binding</keyword>
<reference evidence="5 6" key="1">
    <citation type="journal article" date="2011" name="EMBO J.">
        <title>Structural diversity of bacterial flagellar motors.</title>
        <authorList>
            <person name="Chen S."/>
            <person name="Beeby M."/>
            <person name="Murphy G.E."/>
            <person name="Leadbetter J.R."/>
            <person name="Hendrixson D.R."/>
            <person name="Briegel A."/>
            <person name="Li Z."/>
            <person name="Shi J."/>
            <person name="Tocheva E.I."/>
            <person name="Muller A."/>
            <person name="Dobro M.J."/>
            <person name="Jensen G.J."/>
        </authorList>
    </citation>
    <scope>NUCLEOTIDE SEQUENCE [LARGE SCALE GENOMIC DNA]</scope>
    <source>
        <strain evidence="5 6">ATCC 19624</strain>
    </source>
</reference>
<dbReference type="InterPro" id="IPR007831">
    <property type="entry name" value="T2SS_GspE_N"/>
</dbReference>
<keyword evidence="3" id="KW-0067">ATP-binding</keyword>
<dbReference type="Gene3D" id="3.30.300.160">
    <property type="entry name" value="Type II secretion system, protein E, N-terminal domain"/>
    <property type="match status" value="1"/>
</dbReference>
<dbReference type="GO" id="GO:0005524">
    <property type="term" value="F:ATP binding"/>
    <property type="evidence" value="ECO:0007669"/>
    <property type="project" value="UniProtKB-KW"/>
</dbReference>
<evidence type="ECO:0000259" key="4">
    <source>
        <dbReference type="SMART" id="SM00382"/>
    </source>
</evidence>
<dbReference type="Gene3D" id="3.40.50.300">
    <property type="entry name" value="P-loop containing nucleotide triphosphate hydrolases"/>
    <property type="match status" value="1"/>
</dbReference>
<evidence type="ECO:0000256" key="1">
    <source>
        <dbReference type="ARBA" id="ARBA00006611"/>
    </source>
</evidence>
<dbReference type="Pfam" id="PF05157">
    <property type="entry name" value="MshEN"/>
    <property type="match status" value="1"/>
</dbReference>
<evidence type="ECO:0000256" key="3">
    <source>
        <dbReference type="ARBA" id="ARBA00022840"/>
    </source>
</evidence>
<dbReference type="InterPro" id="IPR001482">
    <property type="entry name" value="T2SS/T4SS_dom"/>
</dbReference>
<comment type="caution">
    <text evidence="5">The sequence shown here is derived from an EMBL/GenBank/DDBJ whole genome shotgun (WGS) entry which is preliminary data.</text>
</comment>
<name>F3KTV4_9BURK</name>
<dbReference type="SUPFAM" id="SSF52540">
    <property type="entry name" value="P-loop containing nucleoside triphosphate hydrolases"/>
    <property type="match status" value="1"/>
</dbReference>